<organism evidence="1 2">
    <name type="scientific">Dipteronia dyeriana</name>
    <dbReference type="NCBI Taxonomy" id="168575"/>
    <lineage>
        <taxon>Eukaryota</taxon>
        <taxon>Viridiplantae</taxon>
        <taxon>Streptophyta</taxon>
        <taxon>Embryophyta</taxon>
        <taxon>Tracheophyta</taxon>
        <taxon>Spermatophyta</taxon>
        <taxon>Magnoliopsida</taxon>
        <taxon>eudicotyledons</taxon>
        <taxon>Gunneridae</taxon>
        <taxon>Pentapetalae</taxon>
        <taxon>rosids</taxon>
        <taxon>malvids</taxon>
        <taxon>Sapindales</taxon>
        <taxon>Sapindaceae</taxon>
        <taxon>Hippocastanoideae</taxon>
        <taxon>Acereae</taxon>
        <taxon>Dipteronia</taxon>
    </lineage>
</organism>
<dbReference type="Proteomes" id="UP001280121">
    <property type="component" value="Unassembled WGS sequence"/>
</dbReference>
<sequence>MNSSWKKHHTTPVIYKASPSITRAHQSRNHCDTTTGAYHGHTLVLASKVYIDSGVSKQWSFMINDPRFVKLLLAQTRRYTNFWVEKSLYSIDLDNFLNTKSYEKLKVHPAKLDVLKENPDEYRNEIFGSDGLFCLNDEDDYGEAFFIYNPFPRESKKIFYL</sequence>
<accession>A0AAD9XJ40</accession>
<proteinExistence type="predicted"/>
<reference evidence="1" key="1">
    <citation type="journal article" date="2023" name="Plant J.">
        <title>Genome sequences and population genomics provide insights into the demographic history, inbreeding, and mutation load of two 'living fossil' tree species of Dipteronia.</title>
        <authorList>
            <person name="Feng Y."/>
            <person name="Comes H.P."/>
            <person name="Chen J."/>
            <person name="Zhu S."/>
            <person name="Lu R."/>
            <person name="Zhang X."/>
            <person name="Li P."/>
            <person name="Qiu J."/>
            <person name="Olsen K.M."/>
            <person name="Qiu Y."/>
        </authorList>
    </citation>
    <scope>NUCLEOTIDE SEQUENCE</scope>
    <source>
        <strain evidence="1">KIB01</strain>
    </source>
</reference>
<dbReference type="AlphaFoldDB" id="A0AAD9XJ40"/>
<evidence type="ECO:0000313" key="1">
    <source>
        <dbReference type="EMBL" id="KAK2660449.1"/>
    </source>
</evidence>
<comment type="caution">
    <text evidence="1">The sequence shown here is derived from an EMBL/GenBank/DDBJ whole genome shotgun (WGS) entry which is preliminary data.</text>
</comment>
<evidence type="ECO:0000313" key="2">
    <source>
        <dbReference type="Proteomes" id="UP001280121"/>
    </source>
</evidence>
<keyword evidence="2" id="KW-1185">Reference proteome</keyword>
<name>A0AAD9XJ40_9ROSI</name>
<gene>
    <name evidence="1" type="ORF">Ddye_006982</name>
</gene>
<dbReference type="EMBL" id="JANJYI010000002">
    <property type="protein sequence ID" value="KAK2660449.1"/>
    <property type="molecule type" value="Genomic_DNA"/>
</dbReference>
<protein>
    <submittedName>
        <fullName evidence="1">Uncharacterized protein</fullName>
    </submittedName>
</protein>